<evidence type="ECO:0000256" key="2">
    <source>
        <dbReference type="ARBA" id="ARBA00022722"/>
    </source>
</evidence>
<dbReference type="InterPro" id="IPR020579">
    <property type="entry name" value="Exonuc_VII_lsu_C"/>
</dbReference>
<dbReference type="GO" id="GO:0005737">
    <property type="term" value="C:cytoplasm"/>
    <property type="evidence" value="ECO:0007669"/>
    <property type="project" value="UniProtKB-SubCell"/>
</dbReference>
<comment type="subcellular location">
    <subcellularLocation>
        <location evidence="5 6">Cytoplasm</location>
    </subcellularLocation>
</comment>
<evidence type="ECO:0000259" key="7">
    <source>
        <dbReference type="Pfam" id="PF02601"/>
    </source>
</evidence>
<dbReference type="Pfam" id="PF13742">
    <property type="entry name" value="tRNA_anti_2"/>
    <property type="match status" value="1"/>
</dbReference>
<dbReference type="Pfam" id="PF02601">
    <property type="entry name" value="Exonuc_VII_L"/>
    <property type="match status" value="1"/>
</dbReference>
<evidence type="ECO:0000256" key="5">
    <source>
        <dbReference type="HAMAP-Rule" id="MF_00378"/>
    </source>
</evidence>
<dbReference type="CDD" id="cd04489">
    <property type="entry name" value="ExoVII_LU_OBF"/>
    <property type="match status" value="1"/>
</dbReference>
<accession>A0A4U2Z4Y5</accession>
<evidence type="ECO:0000313" key="9">
    <source>
        <dbReference type="EMBL" id="TKI69219.1"/>
    </source>
</evidence>
<evidence type="ECO:0000313" key="10">
    <source>
        <dbReference type="Proteomes" id="UP000309561"/>
    </source>
</evidence>
<protein>
    <recommendedName>
        <fullName evidence="5">Exodeoxyribonuclease 7 large subunit</fullName>
        <ecNumber evidence="5">3.1.11.6</ecNumber>
    </recommendedName>
    <alternativeName>
        <fullName evidence="5">Exodeoxyribonuclease VII large subunit</fullName>
        <shortName evidence="5">Exonuclease VII large subunit</shortName>
    </alternativeName>
</protein>
<dbReference type="GO" id="GO:0009318">
    <property type="term" value="C:exodeoxyribonuclease VII complex"/>
    <property type="evidence" value="ECO:0007669"/>
    <property type="project" value="UniProtKB-UniRule"/>
</dbReference>
<evidence type="ECO:0000256" key="6">
    <source>
        <dbReference type="RuleBase" id="RU004355"/>
    </source>
</evidence>
<comment type="similarity">
    <text evidence="5 6">Belongs to the XseA family.</text>
</comment>
<dbReference type="NCBIfam" id="TIGR00237">
    <property type="entry name" value="xseA"/>
    <property type="match status" value="1"/>
</dbReference>
<feature type="domain" description="Exonuclease VII large subunit C-terminal" evidence="7">
    <location>
        <begin position="120"/>
        <end position="377"/>
    </location>
</feature>
<keyword evidence="2 5" id="KW-0540">Nuclease</keyword>
<dbReference type="AlphaFoldDB" id="A0A4U2Z4Y5"/>
<evidence type="ECO:0000256" key="3">
    <source>
        <dbReference type="ARBA" id="ARBA00022801"/>
    </source>
</evidence>
<dbReference type="InterPro" id="IPR003753">
    <property type="entry name" value="Exonuc_VII_L"/>
</dbReference>
<feature type="domain" description="OB-fold nucleic acid binding" evidence="8">
    <location>
        <begin position="4"/>
        <end position="96"/>
    </location>
</feature>
<comment type="caution">
    <text evidence="9">The sequence shown here is derived from an EMBL/GenBank/DDBJ whole genome shotgun (WGS) entry which is preliminary data.</text>
</comment>
<keyword evidence="1 5" id="KW-0963">Cytoplasm</keyword>
<dbReference type="InterPro" id="IPR025824">
    <property type="entry name" value="OB-fold_nuc-bd_dom"/>
</dbReference>
<proteinExistence type="inferred from homology"/>
<organism evidence="9 10">
    <name type="scientific">Sulfurimonas crateris</name>
    <dbReference type="NCBI Taxonomy" id="2574727"/>
    <lineage>
        <taxon>Bacteria</taxon>
        <taxon>Pseudomonadati</taxon>
        <taxon>Campylobacterota</taxon>
        <taxon>Epsilonproteobacteria</taxon>
        <taxon>Campylobacterales</taxon>
        <taxon>Sulfurimonadaceae</taxon>
        <taxon>Sulfurimonas</taxon>
    </lineage>
</organism>
<evidence type="ECO:0000256" key="1">
    <source>
        <dbReference type="ARBA" id="ARBA00022490"/>
    </source>
</evidence>
<dbReference type="RefSeq" id="WP_137013623.1">
    <property type="nucleotide sequence ID" value="NZ_SZPX01000005.1"/>
</dbReference>
<dbReference type="HAMAP" id="MF_00378">
    <property type="entry name" value="Exonuc_7_L"/>
    <property type="match status" value="1"/>
</dbReference>
<comment type="subunit">
    <text evidence="5">Heterooligomer composed of large and small subunits.</text>
</comment>
<dbReference type="EMBL" id="SZPX01000005">
    <property type="protein sequence ID" value="TKI69219.1"/>
    <property type="molecule type" value="Genomic_DNA"/>
</dbReference>
<dbReference type="Proteomes" id="UP000309561">
    <property type="component" value="Unassembled WGS sequence"/>
</dbReference>
<dbReference type="PANTHER" id="PTHR30008:SF0">
    <property type="entry name" value="EXODEOXYRIBONUCLEASE 7 LARGE SUBUNIT"/>
    <property type="match status" value="1"/>
</dbReference>
<dbReference type="GO" id="GO:0003676">
    <property type="term" value="F:nucleic acid binding"/>
    <property type="evidence" value="ECO:0007669"/>
    <property type="project" value="InterPro"/>
</dbReference>
<dbReference type="GO" id="GO:0006308">
    <property type="term" value="P:DNA catabolic process"/>
    <property type="evidence" value="ECO:0007669"/>
    <property type="project" value="UniProtKB-UniRule"/>
</dbReference>
<dbReference type="OrthoDB" id="9802795at2"/>
<dbReference type="EC" id="3.1.11.6" evidence="5"/>
<sequence length="420" mass="46776">MQTLSVSSLNEQIKTVLESTFTRVLVEGELSRVTCHNSGHIYFTLKDASSSIKAVMFKGNASKLKFELQEGLKVILDGAITLYKPRGEYQINCFSIQPSGHGALALAYEQLKERLSSKGYFDSARKKPLVKFPKKIALITSATGAALQDMLRVANSRYRAVEIDIYDVLVQGESAAPAIVKALGLADTKVYDVIVMGRGGGSIEDLWAFNEEIVADAIFKAKTPIVSAVGHEIDWVISDFVADLRAPTPSAAMQMILPESNELYQHIDSISTQYTQRVMQKIYNSKQELTHLVNLYSGHSIEKKISQKIEDVKQLQSSFNQTISFKMQSFSKEIESIKIRFPHVIESKINIARNQVTTLQKMLESNDPKLKSKKGFVQISKDAKVIDIASLEVDEIFDLMSDRVAVSAKVLEKRGTQESK</sequence>
<reference evidence="9 10" key="1">
    <citation type="submission" date="2019-04" db="EMBL/GenBank/DDBJ databases">
        <title>Sulfurimonas crateris sp. nov. a facultative anaerobic sulfur-oxidizing chemolithautotrophic bacterium isolated from a terrestrial mud vulcano.</title>
        <authorList>
            <person name="Ratnikova N.M."/>
            <person name="Slobodkin A.I."/>
            <person name="Merkel A.Y."/>
            <person name="Novikov A."/>
            <person name="Bonch-Osmolovskaya E.A."/>
            <person name="Slobodkina G.B."/>
        </authorList>
    </citation>
    <scope>NUCLEOTIDE SEQUENCE [LARGE SCALE GENOMIC DNA]</scope>
    <source>
        <strain evidence="9 10">SN118</strain>
    </source>
</reference>
<gene>
    <name evidence="5" type="primary">xseA</name>
    <name evidence="9" type="ORF">FCU45_06755</name>
</gene>
<name>A0A4U2Z4Y5_9BACT</name>
<dbReference type="GO" id="GO:0008855">
    <property type="term" value="F:exodeoxyribonuclease VII activity"/>
    <property type="evidence" value="ECO:0007669"/>
    <property type="project" value="UniProtKB-UniRule"/>
</dbReference>
<comment type="function">
    <text evidence="5">Bidirectionally degrades single-stranded DNA into large acid-insoluble oligonucleotides, which are then degraded further into small acid-soluble oligonucleotides.</text>
</comment>
<dbReference type="PANTHER" id="PTHR30008">
    <property type="entry name" value="EXODEOXYRIBONUCLEASE 7 LARGE SUBUNIT"/>
    <property type="match status" value="1"/>
</dbReference>
<evidence type="ECO:0000256" key="4">
    <source>
        <dbReference type="ARBA" id="ARBA00022839"/>
    </source>
</evidence>
<keyword evidence="10" id="KW-1185">Reference proteome</keyword>
<keyword evidence="3 5" id="KW-0378">Hydrolase</keyword>
<evidence type="ECO:0000259" key="8">
    <source>
        <dbReference type="Pfam" id="PF13742"/>
    </source>
</evidence>
<keyword evidence="4 5" id="KW-0269">Exonuclease</keyword>
<comment type="catalytic activity">
    <reaction evidence="5 6">
        <text>Exonucleolytic cleavage in either 5'- to 3'- or 3'- to 5'-direction to yield nucleoside 5'-phosphates.</text>
        <dbReference type="EC" id="3.1.11.6"/>
    </reaction>
</comment>